<dbReference type="Proteomes" id="UP000676336">
    <property type="component" value="Unassembled WGS sequence"/>
</dbReference>
<evidence type="ECO:0000313" key="2">
    <source>
        <dbReference type="EMBL" id="CAF4351233.1"/>
    </source>
</evidence>
<evidence type="ECO:0000313" key="5">
    <source>
        <dbReference type="Proteomes" id="UP000681720"/>
    </source>
</evidence>
<feature type="non-terminal residue" evidence="2">
    <location>
        <position position="36"/>
    </location>
</feature>
<dbReference type="EMBL" id="CAJOBJ010046210">
    <property type="protein sequence ID" value="CAF4351233.1"/>
    <property type="molecule type" value="Genomic_DNA"/>
</dbReference>
<dbReference type="AlphaFoldDB" id="A0A8S2ULU4"/>
<dbReference type="EMBL" id="CAJOBI010183439">
    <property type="protein sequence ID" value="CAF4935010.1"/>
    <property type="molecule type" value="Genomic_DNA"/>
</dbReference>
<comment type="caution">
    <text evidence="2">The sequence shown here is derived from an EMBL/GenBank/DDBJ whole genome shotgun (WGS) entry which is preliminary data.</text>
</comment>
<protein>
    <submittedName>
        <fullName evidence="2">Uncharacterized protein</fullName>
    </submittedName>
</protein>
<reference evidence="2" key="1">
    <citation type="submission" date="2021-02" db="EMBL/GenBank/DDBJ databases">
        <authorList>
            <person name="Nowell W R."/>
        </authorList>
    </citation>
    <scope>NUCLEOTIDE SEQUENCE</scope>
</reference>
<dbReference type="Proteomes" id="UP000681720">
    <property type="component" value="Unassembled WGS sequence"/>
</dbReference>
<evidence type="ECO:0000313" key="1">
    <source>
        <dbReference type="EMBL" id="CAF4350339.1"/>
    </source>
</evidence>
<name>A0A8S2ULU4_9BILA</name>
<evidence type="ECO:0000313" key="3">
    <source>
        <dbReference type="EMBL" id="CAF4935010.1"/>
    </source>
</evidence>
<sequence length="36" mass="3835">MTFTTDLIPTNGDSIALQATALTQLTQSPNQLTRTA</sequence>
<dbReference type="EMBL" id="CAJOBI010257861">
    <property type="protein sequence ID" value="CAF5116659.1"/>
    <property type="molecule type" value="Genomic_DNA"/>
</dbReference>
<dbReference type="EMBL" id="CAJOBJ010045988">
    <property type="protein sequence ID" value="CAF4350339.1"/>
    <property type="molecule type" value="Genomic_DNA"/>
</dbReference>
<organism evidence="2 5">
    <name type="scientific">Rotaria magnacalcarata</name>
    <dbReference type="NCBI Taxonomy" id="392030"/>
    <lineage>
        <taxon>Eukaryota</taxon>
        <taxon>Metazoa</taxon>
        <taxon>Spiralia</taxon>
        <taxon>Gnathifera</taxon>
        <taxon>Rotifera</taxon>
        <taxon>Eurotatoria</taxon>
        <taxon>Bdelloidea</taxon>
        <taxon>Philodinida</taxon>
        <taxon>Philodinidae</taxon>
        <taxon>Rotaria</taxon>
    </lineage>
</organism>
<accession>A0A8S2ULU4</accession>
<evidence type="ECO:0000313" key="4">
    <source>
        <dbReference type="EMBL" id="CAF5116659.1"/>
    </source>
</evidence>
<proteinExistence type="predicted"/>
<gene>
    <name evidence="1" type="ORF">GIL414_LOCUS27949</name>
    <name evidence="2" type="ORF">GIL414_LOCUS27989</name>
    <name evidence="3" type="ORF">SMN809_LOCUS53361</name>
    <name evidence="4" type="ORF">SMN809_LOCUS62320</name>
</gene>